<evidence type="ECO:0000256" key="2">
    <source>
        <dbReference type="ARBA" id="ARBA00023002"/>
    </source>
</evidence>
<evidence type="ECO:0000259" key="4">
    <source>
        <dbReference type="Pfam" id="PF02826"/>
    </source>
</evidence>
<dbReference type="GO" id="GO:0004617">
    <property type="term" value="F:phosphoglycerate dehydrogenase activity"/>
    <property type="evidence" value="ECO:0007669"/>
    <property type="project" value="TreeGrafter"/>
</dbReference>
<protein>
    <recommendedName>
        <fullName evidence="4">D-isomer specific 2-hydroxyacid dehydrogenase NAD-binding domain-containing protein</fullName>
    </recommendedName>
</protein>
<dbReference type="CDD" id="cd12173">
    <property type="entry name" value="PGDH_4"/>
    <property type="match status" value="1"/>
</dbReference>
<dbReference type="GO" id="GO:0051287">
    <property type="term" value="F:NAD binding"/>
    <property type="evidence" value="ECO:0007669"/>
    <property type="project" value="InterPro"/>
</dbReference>
<dbReference type="InterPro" id="IPR036291">
    <property type="entry name" value="NAD(P)-bd_dom_sf"/>
</dbReference>
<dbReference type="InterPro" id="IPR029752">
    <property type="entry name" value="D-isomer_DH_CS1"/>
</dbReference>
<keyword evidence="3" id="KW-0520">NAD</keyword>
<evidence type="ECO:0000313" key="6">
    <source>
        <dbReference type="Proteomes" id="UP000051574"/>
    </source>
</evidence>
<dbReference type="FunFam" id="3.40.50.720:FF:000021">
    <property type="entry name" value="D-3-phosphoglycerate dehydrogenase"/>
    <property type="match status" value="1"/>
</dbReference>
<dbReference type="AlphaFoldDB" id="A0A0T6AWL7"/>
<accession>A0A0T6AWL7</accession>
<feature type="non-terminal residue" evidence="5">
    <location>
        <position position="264"/>
    </location>
</feature>
<dbReference type="PROSITE" id="PS00065">
    <property type="entry name" value="D_2_HYDROXYACID_DH_1"/>
    <property type="match status" value="1"/>
</dbReference>
<dbReference type="SUPFAM" id="SSF52283">
    <property type="entry name" value="Formate/glycerate dehydrogenase catalytic domain-like"/>
    <property type="match status" value="1"/>
</dbReference>
<dbReference type="InterPro" id="IPR006140">
    <property type="entry name" value="D-isomer_DH_NAD-bd"/>
</dbReference>
<dbReference type="OrthoDB" id="1621027at2759"/>
<dbReference type="Proteomes" id="UP000051574">
    <property type="component" value="Unassembled WGS sequence"/>
</dbReference>
<evidence type="ECO:0000256" key="1">
    <source>
        <dbReference type="ARBA" id="ARBA00005854"/>
    </source>
</evidence>
<evidence type="ECO:0000313" key="5">
    <source>
        <dbReference type="EMBL" id="KRT79323.1"/>
    </source>
</evidence>
<proteinExistence type="inferred from homology"/>
<dbReference type="EMBL" id="LJIG01022672">
    <property type="protein sequence ID" value="KRT79323.1"/>
    <property type="molecule type" value="Genomic_DNA"/>
</dbReference>
<keyword evidence="6" id="KW-1185">Reference proteome</keyword>
<dbReference type="Pfam" id="PF02826">
    <property type="entry name" value="2-Hacid_dh_C"/>
    <property type="match status" value="1"/>
</dbReference>
<keyword evidence="2" id="KW-0560">Oxidoreductase</keyword>
<dbReference type="PANTHER" id="PTHR42938:SF22">
    <property type="entry name" value="D-3-PHOSPHOGLYCERATE DEHYDROGENASE"/>
    <property type="match status" value="1"/>
</dbReference>
<evidence type="ECO:0000256" key="3">
    <source>
        <dbReference type="ARBA" id="ARBA00023027"/>
    </source>
</evidence>
<comment type="similarity">
    <text evidence="1">Belongs to the D-isomer specific 2-hydroxyacid dehydrogenase family.</text>
</comment>
<reference evidence="5 6" key="1">
    <citation type="submission" date="2015-09" db="EMBL/GenBank/DDBJ databases">
        <title>Draft genome of the scarab beetle Oryctes borbonicus.</title>
        <authorList>
            <person name="Meyer J.M."/>
            <person name="Markov G.V."/>
            <person name="Baskaran P."/>
            <person name="Herrmann M."/>
            <person name="Sommer R.J."/>
            <person name="Roedelsperger C."/>
        </authorList>
    </citation>
    <scope>NUCLEOTIDE SEQUENCE [LARGE SCALE GENOMIC DNA]</scope>
    <source>
        <strain evidence="5">OB123</strain>
        <tissue evidence="5">Whole animal</tissue>
    </source>
</reference>
<comment type="caution">
    <text evidence="5">The sequence shown here is derived from an EMBL/GenBank/DDBJ whole genome shotgun (WGS) entry which is preliminary data.</text>
</comment>
<name>A0A0T6AWL7_9SCAR</name>
<sequence length="264" mass="28802">MDIRKVLVADAVDKACVDLLKENDIEVDCKYKLPKQQLIEEITNYDGIIVRSDTKVTADIIKAGSKLKVIGRAGAGVDNIDINAASKKNILVLNTPGGNAISACELTCALIANLARNVYPGAESLKQGKWDRKLYTGHELYGKTLAIIGLGRIGKEVAIRMQSWGMKTIGYDPIVSAEEAATFNVDHMDLEQIWPLADYITVHTPLIPQTRNLINKKVFDTCKKGIRVINVARGGIISEEDLLDALKDGRCGGAGLDVYEQEPP</sequence>
<gene>
    <name evidence="5" type="ORF">AMK59_8452</name>
</gene>
<organism evidence="5 6">
    <name type="scientific">Oryctes borbonicus</name>
    <dbReference type="NCBI Taxonomy" id="1629725"/>
    <lineage>
        <taxon>Eukaryota</taxon>
        <taxon>Metazoa</taxon>
        <taxon>Ecdysozoa</taxon>
        <taxon>Arthropoda</taxon>
        <taxon>Hexapoda</taxon>
        <taxon>Insecta</taxon>
        <taxon>Pterygota</taxon>
        <taxon>Neoptera</taxon>
        <taxon>Endopterygota</taxon>
        <taxon>Coleoptera</taxon>
        <taxon>Polyphaga</taxon>
        <taxon>Scarabaeiformia</taxon>
        <taxon>Scarabaeidae</taxon>
        <taxon>Dynastinae</taxon>
        <taxon>Oryctes</taxon>
    </lineage>
</organism>
<dbReference type="SUPFAM" id="SSF51735">
    <property type="entry name" value="NAD(P)-binding Rossmann-fold domains"/>
    <property type="match status" value="1"/>
</dbReference>
<dbReference type="PANTHER" id="PTHR42938">
    <property type="entry name" value="FORMATE DEHYDROGENASE 1"/>
    <property type="match status" value="1"/>
</dbReference>
<feature type="domain" description="D-isomer specific 2-hydroxyacid dehydrogenase NAD-binding" evidence="4">
    <location>
        <begin position="109"/>
        <end position="264"/>
    </location>
</feature>
<dbReference type="Gene3D" id="3.40.50.720">
    <property type="entry name" value="NAD(P)-binding Rossmann-like Domain"/>
    <property type="match status" value="2"/>
</dbReference>